<dbReference type="RefSeq" id="WP_167784888.1">
    <property type="nucleotide sequence ID" value="NZ_SMLL01000008.1"/>
</dbReference>
<protein>
    <submittedName>
        <fullName evidence="1">Uncharacterized protein</fullName>
    </submittedName>
</protein>
<proteinExistence type="predicted"/>
<organism evidence="1 2">
    <name type="scientific">Ramlibacter rhizophilus</name>
    <dbReference type="NCBI Taxonomy" id="1781167"/>
    <lineage>
        <taxon>Bacteria</taxon>
        <taxon>Pseudomonadati</taxon>
        <taxon>Pseudomonadota</taxon>
        <taxon>Betaproteobacteria</taxon>
        <taxon>Burkholderiales</taxon>
        <taxon>Comamonadaceae</taxon>
        <taxon>Ramlibacter</taxon>
    </lineage>
</organism>
<reference evidence="1 2" key="1">
    <citation type="submission" date="2019-03" db="EMBL/GenBank/DDBJ databases">
        <title>Ramlibacter rhizophilus CCTCC AB2015357, whole genome shotgun sequence.</title>
        <authorList>
            <person name="Zhang X."/>
            <person name="Feng G."/>
            <person name="Zhu H."/>
        </authorList>
    </citation>
    <scope>NUCLEOTIDE SEQUENCE [LARGE SCALE GENOMIC DNA]</scope>
    <source>
        <strain evidence="1 2">CCTCC AB2015357</strain>
    </source>
</reference>
<evidence type="ECO:0000313" key="1">
    <source>
        <dbReference type="EMBL" id="TFY96924.1"/>
    </source>
</evidence>
<accession>A0A4Z0BFL9</accession>
<sequence>MLPLALAGCGGGSFSFFWSDDDLLLRDPFIVIESPTTEPVFVTDAPVLALAGRASHAVRVVVVNTSTGVSVPAQLSSPGGHGSWLIEGIALQVGSNVLLALAEGEFDHVTASDTLTVTRRAVP</sequence>
<dbReference type="Proteomes" id="UP000297564">
    <property type="component" value="Unassembled WGS sequence"/>
</dbReference>
<name>A0A4Z0BFL9_9BURK</name>
<gene>
    <name evidence="1" type="ORF">EZ242_19850</name>
</gene>
<comment type="caution">
    <text evidence="1">The sequence shown here is derived from an EMBL/GenBank/DDBJ whole genome shotgun (WGS) entry which is preliminary data.</text>
</comment>
<dbReference type="AlphaFoldDB" id="A0A4Z0BFL9"/>
<evidence type="ECO:0000313" key="2">
    <source>
        <dbReference type="Proteomes" id="UP000297564"/>
    </source>
</evidence>
<keyword evidence="2" id="KW-1185">Reference proteome</keyword>
<dbReference type="EMBL" id="SMLL01000008">
    <property type="protein sequence ID" value="TFY96924.1"/>
    <property type="molecule type" value="Genomic_DNA"/>
</dbReference>